<reference evidence="1 2" key="1">
    <citation type="journal article" date="2023" name="Life. Sci Alliance">
        <title>Evolutionary insights into 3D genome organization and epigenetic landscape of Vigna mungo.</title>
        <authorList>
            <person name="Junaid A."/>
            <person name="Singh B."/>
            <person name="Bhatia S."/>
        </authorList>
    </citation>
    <scope>NUCLEOTIDE SEQUENCE [LARGE SCALE GENOMIC DNA]</scope>
    <source>
        <strain evidence="1">Urdbean</strain>
    </source>
</reference>
<proteinExistence type="predicted"/>
<gene>
    <name evidence="1" type="ORF">V8G54_017941</name>
</gene>
<sequence>MSYHPSQNPVPNTQAFHVSPPSCFFRISVNCAKGKTTTYSHKADRYVRKKGHERETNMPFSTAWKLTEALLLQNRQAPFSHCHKPQLAQHVIKQNPIPFSSQILTILFLLLTCNTKFTCKDSKQTPHKP</sequence>
<organism evidence="1 2">
    <name type="scientific">Vigna mungo</name>
    <name type="common">Black gram</name>
    <name type="synonym">Phaseolus mungo</name>
    <dbReference type="NCBI Taxonomy" id="3915"/>
    <lineage>
        <taxon>Eukaryota</taxon>
        <taxon>Viridiplantae</taxon>
        <taxon>Streptophyta</taxon>
        <taxon>Embryophyta</taxon>
        <taxon>Tracheophyta</taxon>
        <taxon>Spermatophyta</taxon>
        <taxon>Magnoliopsida</taxon>
        <taxon>eudicotyledons</taxon>
        <taxon>Gunneridae</taxon>
        <taxon>Pentapetalae</taxon>
        <taxon>rosids</taxon>
        <taxon>fabids</taxon>
        <taxon>Fabales</taxon>
        <taxon>Fabaceae</taxon>
        <taxon>Papilionoideae</taxon>
        <taxon>50 kb inversion clade</taxon>
        <taxon>NPAAA clade</taxon>
        <taxon>indigoferoid/millettioid clade</taxon>
        <taxon>Phaseoleae</taxon>
        <taxon>Vigna</taxon>
    </lineage>
</organism>
<keyword evidence="2" id="KW-1185">Reference proteome</keyword>
<dbReference type="AlphaFoldDB" id="A0AAQ3N821"/>
<evidence type="ECO:0000313" key="2">
    <source>
        <dbReference type="Proteomes" id="UP001374535"/>
    </source>
</evidence>
<name>A0AAQ3N821_VIGMU</name>
<protein>
    <submittedName>
        <fullName evidence="1">Uncharacterized protein</fullName>
    </submittedName>
</protein>
<dbReference type="EMBL" id="CP144695">
    <property type="protein sequence ID" value="WVZ04595.1"/>
    <property type="molecule type" value="Genomic_DNA"/>
</dbReference>
<evidence type="ECO:0000313" key="1">
    <source>
        <dbReference type="EMBL" id="WVZ04595.1"/>
    </source>
</evidence>
<dbReference type="Proteomes" id="UP001374535">
    <property type="component" value="Chromosome 6"/>
</dbReference>
<accession>A0AAQ3N821</accession>